<protein>
    <submittedName>
        <fullName evidence="1">Uncharacterized protein</fullName>
    </submittedName>
</protein>
<evidence type="ECO:0000313" key="1">
    <source>
        <dbReference type="EMBL" id="VDK82420.1"/>
    </source>
</evidence>
<reference evidence="1 2" key="1">
    <citation type="submission" date="2018-11" db="EMBL/GenBank/DDBJ databases">
        <authorList>
            <consortium name="Pathogen Informatics"/>
        </authorList>
    </citation>
    <scope>NUCLEOTIDE SEQUENCE [LARGE SCALE GENOMIC DNA]</scope>
</reference>
<proteinExistence type="predicted"/>
<dbReference type="OrthoDB" id="5846075at2759"/>
<dbReference type="Proteomes" id="UP000271889">
    <property type="component" value="Unassembled WGS sequence"/>
</dbReference>
<keyword evidence="2" id="KW-1185">Reference proteome</keyword>
<dbReference type="AlphaFoldDB" id="A0A3P6TTL1"/>
<accession>A0A3P6TTL1</accession>
<sequence length="70" mass="8041">MFVNSLSIYRYRQCMRIYSSGVLRVRFDRVSINGILGGNNGKEIVAQSDAYKYAYVDTVEPLSMWKIAII</sequence>
<dbReference type="EMBL" id="UYRV01028448">
    <property type="protein sequence ID" value="VDK82420.1"/>
    <property type="molecule type" value="Genomic_DNA"/>
</dbReference>
<gene>
    <name evidence="1" type="ORF">CGOC_LOCUS7967</name>
</gene>
<evidence type="ECO:0000313" key="2">
    <source>
        <dbReference type="Proteomes" id="UP000271889"/>
    </source>
</evidence>
<name>A0A3P6TTL1_CYLGO</name>
<organism evidence="1 2">
    <name type="scientific">Cylicostephanus goldi</name>
    <name type="common">Nematode worm</name>
    <dbReference type="NCBI Taxonomy" id="71465"/>
    <lineage>
        <taxon>Eukaryota</taxon>
        <taxon>Metazoa</taxon>
        <taxon>Ecdysozoa</taxon>
        <taxon>Nematoda</taxon>
        <taxon>Chromadorea</taxon>
        <taxon>Rhabditida</taxon>
        <taxon>Rhabditina</taxon>
        <taxon>Rhabditomorpha</taxon>
        <taxon>Strongyloidea</taxon>
        <taxon>Strongylidae</taxon>
        <taxon>Cylicostephanus</taxon>
    </lineage>
</organism>